<dbReference type="PROSITE" id="PS50088">
    <property type="entry name" value="ANK_REPEAT"/>
    <property type="match status" value="1"/>
</dbReference>
<evidence type="ECO:0000256" key="3">
    <source>
        <dbReference type="SAM" id="MobiDB-lite"/>
    </source>
</evidence>
<feature type="region of interest" description="Disordered" evidence="3">
    <location>
        <begin position="904"/>
        <end position="924"/>
    </location>
</feature>
<dbReference type="InterPro" id="IPR002110">
    <property type="entry name" value="Ankyrin_rpt"/>
</dbReference>
<protein>
    <submittedName>
        <fullName evidence="4">Ankyrin repeat protein 1</fullName>
    </submittedName>
</protein>
<dbReference type="AlphaFoldDB" id="A0A4Z1T7X4"/>
<dbReference type="PANTHER" id="PTHR24120">
    <property type="entry name" value="GH07239P"/>
    <property type="match status" value="1"/>
</dbReference>
<dbReference type="Gene3D" id="1.25.40.20">
    <property type="entry name" value="Ankyrin repeat-containing domain"/>
    <property type="match status" value="3"/>
</dbReference>
<comment type="caution">
    <text evidence="4">The sequence shown here is derived from an EMBL/GenBank/DDBJ whole genome shotgun (WGS) entry which is preliminary data.</text>
</comment>
<proteinExistence type="predicted"/>
<feature type="coiled-coil region" evidence="2">
    <location>
        <begin position="305"/>
        <end position="339"/>
    </location>
</feature>
<sequence>MDDAQRWFQAAAAGNLETLQELVPKCAGTLNDEGETALMTAVVYQRLDTVAFLAPHEAGIVSRDGLSALMLGAILGDPEVCEELVKYDAERAVVSEAGETALMVAVENGSAQVLPMLLEYYGVERDNAGLTALAHAIYLGNDDIAELFVTSAMYTTEEINACRLLAAECGYTNYEEILARYQVNSGDPSVNITGCSSLQASLTSPSFVTPIAQHTLGEALRPTPGDISMRANVSLRASFSNNGPRIHTSRVASAAVARAAARIANANEEFARTRVVSGADALVVSKLQESEPSPDPKLVAQRKELDELITRQETMKVECQRLSDELEAKGQERDSLDARLKELNAFYGEQIRLKAEREVKRDTPSLPEEALDAAVAKLMFLQNLVLNSTDTAQAFLPGFIELQGALLELQSAIQATEVLDAEVQTEAIPMTNLGGESGSEVSDSGDEGMTLCDDHSALLDNSAFQRAMKRAVKRIRSASGRMTAGTSHGDTDLNLSIDVPFTEEDLTGIEMEPVTGIFPEDQAALLKEIASRIQASEQSSTCKTCQTLKRRYLQQKVNCVLLSRRLLDQRHVTEATCRRLEEALEEQDVAFSENMQLMKILEYKTDRVAETEGALYELVHSAGYLGASRLAVSLELHEAFRNAKLCLELSPNGDLRRAAALLEVPESNLQVLSSGVSMKTTPLHDAILSGDYASITDEMIELYSKVGSNDGMTALMLAARKGHKETVTRLIKYEAGLKSSSGRTAMYYALEAGHLEIADLLKGVEGQLVSYVDRETRNKEFRTNLMCAASAGDIVTVWMLIPTEGCAQDSTGKTALMYAAINNQPGAMELLLPFEATLQDNLGYTALMYAAMEGHLHCAIMLLQQEAGLKNHTHYTALMLAVRAAHLPIVELIAPYEGGLQAYPRHESPKAGKPKSVTSRKVDPGRFFRAPDHSGSGISALMIACYNGATYVASLLVKQEYLLTDRHGYSAVHYAQKGRGTKRQRTELFELLQGYGFPA</sequence>
<dbReference type="SUPFAM" id="SSF48403">
    <property type="entry name" value="Ankyrin repeat"/>
    <property type="match status" value="2"/>
</dbReference>
<dbReference type="SMART" id="SM00248">
    <property type="entry name" value="ANK"/>
    <property type="match status" value="13"/>
</dbReference>
<dbReference type="Pfam" id="PF12796">
    <property type="entry name" value="Ank_2"/>
    <property type="match status" value="3"/>
</dbReference>
<dbReference type="InterPro" id="IPR036770">
    <property type="entry name" value="Ankyrin_rpt-contain_sf"/>
</dbReference>
<accession>A0A4Z1T7X4</accession>
<evidence type="ECO:0000256" key="2">
    <source>
        <dbReference type="SAM" id="Coils"/>
    </source>
</evidence>
<dbReference type="PANTHER" id="PTHR24120:SF4">
    <property type="entry name" value="GH07239P"/>
    <property type="match status" value="1"/>
</dbReference>
<keyword evidence="1" id="KW-0040">ANK repeat</keyword>
<gene>
    <name evidence="4" type="ORF">GMRT_12755</name>
</gene>
<dbReference type="PROSITE" id="PS50297">
    <property type="entry name" value="ANK_REP_REGION"/>
    <property type="match status" value="1"/>
</dbReference>
<dbReference type="Proteomes" id="UP000315496">
    <property type="component" value="Chromosome 2"/>
</dbReference>
<dbReference type="VEuPathDB" id="GiardiaDB:GMRT_12755"/>
<dbReference type="EMBL" id="VDLU01000002">
    <property type="protein sequence ID" value="TNJ28591.1"/>
    <property type="molecule type" value="Genomic_DNA"/>
</dbReference>
<evidence type="ECO:0000313" key="4">
    <source>
        <dbReference type="EMBL" id="TNJ28591.1"/>
    </source>
</evidence>
<organism evidence="4 5">
    <name type="scientific">Giardia muris</name>
    <dbReference type="NCBI Taxonomy" id="5742"/>
    <lineage>
        <taxon>Eukaryota</taxon>
        <taxon>Metamonada</taxon>
        <taxon>Diplomonadida</taxon>
        <taxon>Hexamitidae</taxon>
        <taxon>Giardiinae</taxon>
        <taxon>Giardia</taxon>
    </lineage>
</organism>
<evidence type="ECO:0000256" key="1">
    <source>
        <dbReference type="PROSITE-ProRule" id="PRU00023"/>
    </source>
</evidence>
<name>A0A4Z1T7X4_GIAMU</name>
<reference evidence="4 5" key="1">
    <citation type="submission" date="2019-05" db="EMBL/GenBank/DDBJ databases">
        <title>The compact genome of Giardia muris reveals important steps in the evolution of intestinal protozoan parasites.</title>
        <authorList>
            <person name="Xu F."/>
            <person name="Jimenez-Gonzalez A."/>
            <person name="Einarsson E."/>
            <person name="Astvaldsson A."/>
            <person name="Peirasmaki D."/>
            <person name="Eckmann L."/>
            <person name="Andersson J.O."/>
            <person name="Svard S.G."/>
            <person name="Jerlstrom-Hultqvist J."/>
        </authorList>
    </citation>
    <scope>NUCLEOTIDE SEQUENCE [LARGE SCALE GENOMIC DNA]</scope>
    <source>
        <strain evidence="4 5">Roberts-Thomson</strain>
    </source>
</reference>
<evidence type="ECO:0000313" key="5">
    <source>
        <dbReference type="Proteomes" id="UP000315496"/>
    </source>
</evidence>
<dbReference type="OrthoDB" id="1577640at2759"/>
<feature type="repeat" description="ANK" evidence="1">
    <location>
        <begin position="710"/>
        <end position="742"/>
    </location>
</feature>
<keyword evidence="5" id="KW-1185">Reference proteome</keyword>
<keyword evidence="2" id="KW-0175">Coiled coil</keyword>